<proteinExistence type="predicted"/>
<sequence length="66" mass="7761">ILSTWIYFMKRLNGIAKEAKFELPRDHSWRRNSTSDTTSHLDSQSDALSTTNTDDFEDDKDNEDFF</sequence>
<evidence type="ECO:0000313" key="1">
    <source>
        <dbReference type="EMBL" id="CAG8633872.1"/>
    </source>
</evidence>
<dbReference type="EMBL" id="CAJVPM010020219">
    <property type="protein sequence ID" value="CAG8633872.1"/>
    <property type="molecule type" value="Genomic_DNA"/>
</dbReference>
<keyword evidence="2" id="KW-1185">Reference proteome</keyword>
<accession>A0ACA9N5U7</accession>
<feature type="non-terminal residue" evidence="1">
    <location>
        <position position="1"/>
    </location>
</feature>
<organism evidence="1 2">
    <name type="scientific">Scutellospora calospora</name>
    <dbReference type="NCBI Taxonomy" id="85575"/>
    <lineage>
        <taxon>Eukaryota</taxon>
        <taxon>Fungi</taxon>
        <taxon>Fungi incertae sedis</taxon>
        <taxon>Mucoromycota</taxon>
        <taxon>Glomeromycotina</taxon>
        <taxon>Glomeromycetes</taxon>
        <taxon>Diversisporales</taxon>
        <taxon>Gigasporaceae</taxon>
        <taxon>Scutellospora</taxon>
    </lineage>
</organism>
<comment type="caution">
    <text evidence="1">The sequence shown here is derived from an EMBL/GenBank/DDBJ whole genome shotgun (WGS) entry which is preliminary data.</text>
</comment>
<evidence type="ECO:0000313" key="2">
    <source>
        <dbReference type="Proteomes" id="UP000789860"/>
    </source>
</evidence>
<reference evidence="1" key="1">
    <citation type="submission" date="2021-06" db="EMBL/GenBank/DDBJ databases">
        <authorList>
            <person name="Kallberg Y."/>
            <person name="Tangrot J."/>
            <person name="Rosling A."/>
        </authorList>
    </citation>
    <scope>NUCLEOTIDE SEQUENCE</scope>
    <source>
        <strain evidence="1">AU212A</strain>
    </source>
</reference>
<protein>
    <submittedName>
        <fullName evidence="1">10283_t:CDS:1</fullName>
    </submittedName>
</protein>
<gene>
    <name evidence="1" type="ORF">SCALOS_LOCUS8069</name>
</gene>
<dbReference type="Proteomes" id="UP000789860">
    <property type="component" value="Unassembled WGS sequence"/>
</dbReference>
<name>A0ACA9N5U7_9GLOM</name>